<protein>
    <submittedName>
        <fullName evidence="1">Uncharacterized protein</fullName>
    </submittedName>
</protein>
<name>A0ABP0IE62_9DINO</name>
<dbReference type="Proteomes" id="UP001642464">
    <property type="component" value="Unassembled WGS sequence"/>
</dbReference>
<sequence length="865" mass="97791">AHIQHVKSCNDDDRKMRSSLNFHIPGLGGRKKMTQMQRCVGMACDTIDLVFLLEKSSSIVLHQDVSKGLLVVTFSACSESLEVVRGFLGCCPIPPAEMESLQKCTRDILRTACAGNQAYFDVIRKKVEVLVADAAADEQLALRLMRADSTMFESTKMVVKDPTHCVRRFLSRPFAAIPEIHEVHSTLITRGDSMTCTLQFSDVLGSAFAEFCKKMHDNKRVRNLQFRKHRFDSCQRPTGRFVLYAKAFISTAIFASTHRKGERDGTRAEQFLQYISEKRLLLLSMLADASDEVSILVRFLDQGDWDMASLLAEIQQFVSRVSSLFLDGQCRHSGYCEYMLQTLRTPTAFLTASGPRSIGGDRMTDALFQETLQEMHAWVALLTHTVEAEFPGFSLMCAMSIFNLNARSRDSEVGQEGMAYIRDAAHRLCAAFPEVNEENFIHEFLDIRPIAMHHSKLASVNSFESWRQAIRQVSRRSSTSHPTDNLSKLVMRLGAWDGCTTSGVERVFAKLRKCERCLSDQNKRLELKMLWDCDRIGPEVFSTASTIWAQLYGAPRNGATPRLDTGVKRKRDSTTETAFIARRRAAVASAGSKSLSDVKERAACAASDLIDASESIQQEITFQQQKQFKNKIQGFLDGVLLQSEIPEDMQETAQAFLEAQDLADKRRDRTKLNQCEKLSRSTPQIQSVHKVWVQDEAWAEDFKRFIYTAEVTEALFFVVKDPATPPPTIHWTLVLQGGFVIDYTHLQYQAQGRPARVRNRGATFAYDPAVRTRRRVLVSPAFRERCPRISRVIDAACSHRLSQWTPLNSWEEFAARCEKDGKNTFSTIALGTAAEARALNGRRNVFSQAEFLQWLQKVACVYNFK</sequence>
<accession>A0ABP0IE62</accession>
<dbReference type="EMBL" id="CAXAMM010003675">
    <property type="protein sequence ID" value="CAK9000891.1"/>
    <property type="molecule type" value="Genomic_DNA"/>
</dbReference>
<feature type="non-terminal residue" evidence="1">
    <location>
        <position position="1"/>
    </location>
</feature>
<gene>
    <name evidence="1" type="ORF">SCF082_LOCUS6698</name>
</gene>
<organism evidence="1 2">
    <name type="scientific">Durusdinium trenchii</name>
    <dbReference type="NCBI Taxonomy" id="1381693"/>
    <lineage>
        <taxon>Eukaryota</taxon>
        <taxon>Sar</taxon>
        <taxon>Alveolata</taxon>
        <taxon>Dinophyceae</taxon>
        <taxon>Suessiales</taxon>
        <taxon>Symbiodiniaceae</taxon>
        <taxon>Durusdinium</taxon>
    </lineage>
</organism>
<evidence type="ECO:0000313" key="2">
    <source>
        <dbReference type="Proteomes" id="UP001642464"/>
    </source>
</evidence>
<proteinExistence type="predicted"/>
<comment type="caution">
    <text evidence="1">The sequence shown here is derived from an EMBL/GenBank/DDBJ whole genome shotgun (WGS) entry which is preliminary data.</text>
</comment>
<keyword evidence="2" id="KW-1185">Reference proteome</keyword>
<reference evidence="1 2" key="1">
    <citation type="submission" date="2024-02" db="EMBL/GenBank/DDBJ databases">
        <authorList>
            <person name="Chen Y."/>
            <person name="Shah S."/>
            <person name="Dougan E. K."/>
            <person name="Thang M."/>
            <person name="Chan C."/>
        </authorList>
    </citation>
    <scope>NUCLEOTIDE SEQUENCE [LARGE SCALE GENOMIC DNA]</scope>
</reference>
<evidence type="ECO:0000313" key="1">
    <source>
        <dbReference type="EMBL" id="CAK9000891.1"/>
    </source>
</evidence>